<dbReference type="SUPFAM" id="SSF52283">
    <property type="entry name" value="Formate/glycerate dehydrogenase catalytic domain-like"/>
    <property type="match status" value="1"/>
</dbReference>
<dbReference type="Pfam" id="PF02826">
    <property type="entry name" value="2-Hacid_dh_C"/>
    <property type="match status" value="1"/>
</dbReference>
<evidence type="ECO:0000256" key="2">
    <source>
        <dbReference type="ARBA" id="ARBA00023002"/>
    </source>
</evidence>
<dbReference type="NCBIfam" id="NF006263">
    <property type="entry name" value="PRK08410.1"/>
    <property type="match status" value="1"/>
</dbReference>
<gene>
    <name evidence="7" type="primary">hprA</name>
    <name evidence="7" type="ORF">CMUC_0145</name>
</gene>
<feature type="domain" description="D-isomer specific 2-hydroxyacid dehydrogenase NAD-binding" evidence="6">
    <location>
        <begin position="105"/>
        <end position="284"/>
    </location>
</feature>
<dbReference type="GO" id="GO:0051287">
    <property type="term" value="F:NAD binding"/>
    <property type="evidence" value="ECO:0007669"/>
    <property type="project" value="InterPro"/>
</dbReference>
<sequence length="309" mass="33638">MKIVCLDALTLGDVDLSEFAKFGEFVSFDMTKSSQTISRLSGADVVITNKVLITKEVMDATNLKLICVSATGTNNIDMAYAKERGIPVKNVAGYSTPSVVQQTFASILTLLNNVRYYDDYVKNGEWVRSEIFTNLDAPIFELSGKNFGIIGLGEIGKGVAKVASAFGANVCYFSPSGNTQDVPYQRVELDEMLQACDIVSIHAPLNEKTKGLIGKRELGLMKKGAIISNFGRGGIIDESALAVAIDERGIKAVLDVLECEPMSENNALLSVKNKQNLLITPHVAWASFEARIRLVNLMVKNIEDFINGK</sequence>
<keyword evidence="3" id="KW-0520">NAD</keyword>
<dbReference type="InterPro" id="IPR050418">
    <property type="entry name" value="D-iso_2-hydroxyacid_DH_PdxB"/>
</dbReference>
<accession>A0A6G5QE51</accession>
<organism evidence="7 8">
    <name type="scientific">Campylobacter mucosalis CCUG 21559</name>
    <dbReference type="NCBI Taxonomy" id="1032067"/>
    <lineage>
        <taxon>Bacteria</taxon>
        <taxon>Pseudomonadati</taxon>
        <taxon>Campylobacterota</taxon>
        <taxon>Epsilonproteobacteria</taxon>
        <taxon>Campylobacterales</taxon>
        <taxon>Campylobacteraceae</taxon>
        <taxon>Campylobacter</taxon>
    </lineage>
</organism>
<name>A0A6G5QE51_9BACT</name>
<feature type="domain" description="D-isomer specific 2-hydroxyacid dehydrogenase catalytic" evidence="5">
    <location>
        <begin position="13"/>
        <end position="309"/>
    </location>
</feature>
<dbReference type="PANTHER" id="PTHR43761">
    <property type="entry name" value="D-ISOMER SPECIFIC 2-HYDROXYACID DEHYDROGENASE FAMILY PROTEIN (AFU_ORTHOLOGUE AFUA_1G13630)"/>
    <property type="match status" value="1"/>
</dbReference>
<dbReference type="EMBL" id="CP012542">
    <property type="protein sequence ID" value="QCD43965.1"/>
    <property type="molecule type" value="Genomic_DNA"/>
</dbReference>
<evidence type="ECO:0000256" key="4">
    <source>
        <dbReference type="RuleBase" id="RU003719"/>
    </source>
</evidence>
<evidence type="ECO:0000259" key="6">
    <source>
        <dbReference type="Pfam" id="PF02826"/>
    </source>
</evidence>
<evidence type="ECO:0000313" key="7">
    <source>
        <dbReference type="EMBL" id="QCD43965.1"/>
    </source>
</evidence>
<keyword evidence="8" id="KW-1185">Reference proteome</keyword>
<evidence type="ECO:0000256" key="3">
    <source>
        <dbReference type="ARBA" id="ARBA00023027"/>
    </source>
</evidence>
<dbReference type="CDD" id="cd12162">
    <property type="entry name" value="2-Hacid_dh_4"/>
    <property type="match status" value="1"/>
</dbReference>
<dbReference type="InterPro" id="IPR006139">
    <property type="entry name" value="D-isomer_2_OHA_DH_cat_dom"/>
</dbReference>
<dbReference type="Gene3D" id="3.40.50.720">
    <property type="entry name" value="NAD(P)-binding Rossmann-like Domain"/>
    <property type="match status" value="2"/>
</dbReference>
<dbReference type="InterPro" id="IPR006140">
    <property type="entry name" value="D-isomer_DH_NAD-bd"/>
</dbReference>
<dbReference type="Pfam" id="PF00389">
    <property type="entry name" value="2-Hacid_dh"/>
    <property type="match status" value="1"/>
</dbReference>
<dbReference type="PANTHER" id="PTHR43761:SF1">
    <property type="entry name" value="D-ISOMER SPECIFIC 2-HYDROXYACID DEHYDROGENASE CATALYTIC DOMAIN-CONTAINING PROTEIN-RELATED"/>
    <property type="match status" value="1"/>
</dbReference>
<reference evidence="7 8" key="1">
    <citation type="submission" date="2016-07" db="EMBL/GenBank/DDBJ databases">
        <title>Comparative genomics of the Campylobacter concisus group.</title>
        <authorList>
            <person name="Miller W.G."/>
            <person name="Yee E."/>
            <person name="Chapman M.H."/>
            <person name="Huynh S."/>
            <person name="Bono J.L."/>
            <person name="On S.L.W."/>
            <person name="StLeger J."/>
            <person name="Foster G."/>
            <person name="Parker C.T."/>
        </authorList>
    </citation>
    <scope>NUCLEOTIDE SEQUENCE [LARGE SCALE GENOMIC DNA]</scope>
    <source>
        <strain evidence="7 8">CCUG 21559</strain>
    </source>
</reference>
<protein>
    <submittedName>
        <fullName evidence="7">2-hydroxyacid dehydrogenase</fullName>
    </submittedName>
</protein>
<dbReference type="InterPro" id="IPR036291">
    <property type="entry name" value="NAD(P)-bd_dom_sf"/>
</dbReference>
<evidence type="ECO:0000259" key="5">
    <source>
        <dbReference type="Pfam" id="PF00389"/>
    </source>
</evidence>
<dbReference type="PROSITE" id="PS00670">
    <property type="entry name" value="D_2_HYDROXYACID_DH_2"/>
    <property type="match status" value="1"/>
</dbReference>
<proteinExistence type="inferred from homology"/>
<evidence type="ECO:0000313" key="8">
    <source>
        <dbReference type="Proteomes" id="UP000503264"/>
    </source>
</evidence>
<dbReference type="RefSeq" id="WP_171993268.1">
    <property type="nucleotide sequence ID" value="NZ_CP012542.1"/>
</dbReference>
<dbReference type="InterPro" id="IPR029753">
    <property type="entry name" value="D-isomer_DH_CS"/>
</dbReference>
<evidence type="ECO:0000256" key="1">
    <source>
        <dbReference type="ARBA" id="ARBA00005854"/>
    </source>
</evidence>
<comment type="similarity">
    <text evidence="1 4">Belongs to the D-isomer specific 2-hydroxyacid dehydrogenase family.</text>
</comment>
<dbReference type="AlphaFoldDB" id="A0A6G5QE51"/>
<keyword evidence="2 4" id="KW-0560">Oxidoreductase</keyword>
<dbReference type="SUPFAM" id="SSF51735">
    <property type="entry name" value="NAD(P)-binding Rossmann-fold domains"/>
    <property type="match status" value="1"/>
</dbReference>
<dbReference type="GO" id="GO:0016616">
    <property type="term" value="F:oxidoreductase activity, acting on the CH-OH group of donors, NAD or NADP as acceptor"/>
    <property type="evidence" value="ECO:0007669"/>
    <property type="project" value="InterPro"/>
</dbReference>
<dbReference type="Proteomes" id="UP000503264">
    <property type="component" value="Chromosome"/>
</dbReference>